<dbReference type="Pfam" id="PF13041">
    <property type="entry name" value="PPR_2"/>
    <property type="match status" value="1"/>
</dbReference>
<keyword evidence="2" id="KW-0677">Repeat</keyword>
<evidence type="ECO:0000313" key="7">
    <source>
        <dbReference type="Proteomes" id="UP000807115"/>
    </source>
</evidence>
<reference evidence="6" key="1">
    <citation type="journal article" date="2019" name="BMC Genomics">
        <title>A new reference genome for Sorghum bicolor reveals high levels of sequence similarity between sweet and grain genotypes: implications for the genetics of sugar metabolism.</title>
        <authorList>
            <person name="Cooper E.A."/>
            <person name="Brenton Z.W."/>
            <person name="Flinn B.S."/>
            <person name="Jenkins J."/>
            <person name="Shu S."/>
            <person name="Flowers D."/>
            <person name="Luo F."/>
            <person name="Wang Y."/>
            <person name="Xia P."/>
            <person name="Barry K."/>
            <person name="Daum C."/>
            <person name="Lipzen A."/>
            <person name="Yoshinaga Y."/>
            <person name="Schmutz J."/>
            <person name="Saski C."/>
            <person name="Vermerris W."/>
            <person name="Kresovich S."/>
        </authorList>
    </citation>
    <scope>NUCLEOTIDE SEQUENCE</scope>
</reference>
<evidence type="ECO:0000256" key="1">
    <source>
        <dbReference type="ARBA" id="ARBA00007626"/>
    </source>
</evidence>
<accession>A0A921RZD7</accession>
<evidence type="ECO:0000313" key="6">
    <source>
        <dbReference type="EMBL" id="KAG0549002.1"/>
    </source>
</evidence>
<dbReference type="Gene3D" id="1.25.40.10">
    <property type="entry name" value="Tetratricopeptide repeat domain"/>
    <property type="match status" value="2"/>
</dbReference>
<dbReference type="OrthoDB" id="1890565at2759"/>
<dbReference type="OMA" id="VTTWCHL"/>
<dbReference type="Pfam" id="PF01535">
    <property type="entry name" value="PPR"/>
    <property type="match status" value="2"/>
</dbReference>
<dbReference type="Gramene" id="OQU91552">
    <property type="protein sequence ID" value="OQU91552"/>
    <property type="gene ID" value="SORBI_3001G203500"/>
</dbReference>
<dbReference type="GO" id="GO:0003729">
    <property type="term" value="F:mRNA binding"/>
    <property type="evidence" value="ECO:0007669"/>
    <property type="project" value="UniProtKB-ARBA"/>
</dbReference>
<dbReference type="AlphaFoldDB" id="A0A921RZD7"/>
<comment type="caution">
    <text evidence="6">The sequence shown here is derived from an EMBL/GenBank/DDBJ whole genome shotgun (WGS) entry which is preliminary data.</text>
</comment>
<feature type="repeat" description="PPR" evidence="4">
    <location>
        <begin position="177"/>
        <end position="211"/>
    </location>
</feature>
<dbReference type="InterPro" id="IPR002885">
    <property type="entry name" value="PPR_rpt"/>
</dbReference>
<evidence type="ECO:0000256" key="5">
    <source>
        <dbReference type="SAM" id="MobiDB-lite"/>
    </source>
</evidence>
<protein>
    <recommendedName>
        <fullName evidence="8">Pentacotripeptide-repeat region of PRORP domain-containing protein</fullName>
    </recommendedName>
</protein>
<dbReference type="SUPFAM" id="SSF48452">
    <property type="entry name" value="TPR-like"/>
    <property type="match status" value="2"/>
</dbReference>
<reference evidence="6" key="2">
    <citation type="submission" date="2020-10" db="EMBL/GenBank/DDBJ databases">
        <authorList>
            <person name="Cooper E.A."/>
            <person name="Brenton Z.W."/>
            <person name="Flinn B.S."/>
            <person name="Jenkins J."/>
            <person name="Shu S."/>
            <person name="Flowers D."/>
            <person name="Luo F."/>
            <person name="Wang Y."/>
            <person name="Xia P."/>
            <person name="Barry K."/>
            <person name="Daum C."/>
            <person name="Lipzen A."/>
            <person name="Yoshinaga Y."/>
            <person name="Schmutz J."/>
            <person name="Saski C."/>
            <person name="Vermerris W."/>
            <person name="Kresovich S."/>
        </authorList>
    </citation>
    <scope>NUCLEOTIDE SEQUENCE</scope>
</reference>
<dbReference type="Gramene" id="KXG38230">
    <property type="protein sequence ID" value="KXG38230"/>
    <property type="gene ID" value="SORBI_3001G203500"/>
</dbReference>
<evidence type="ECO:0000256" key="2">
    <source>
        <dbReference type="ARBA" id="ARBA00022737"/>
    </source>
</evidence>
<evidence type="ECO:0000256" key="3">
    <source>
        <dbReference type="ARBA" id="ARBA00022946"/>
    </source>
</evidence>
<name>A0A921RZD7_SORBI</name>
<dbReference type="PANTHER" id="PTHR45717:SF10">
    <property type="entry name" value="OS10G0501000 PROTEIN"/>
    <property type="match status" value="1"/>
</dbReference>
<proteinExistence type="inferred from homology"/>
<dbReference type="EMBL" id="CM027680">
    <property type="protein sequence ID" value="KAG0549002.1"/>
    <property type="molecule type" value="Genomic_DNA"/>
</dbReference>
<feature type="repeat" description="PPR" evidence="4">
    <location>
        <begin position="353"/>
        <end position="387"/>
    </location>
</feature>
<evidence type="ECO:0000256" key="4">
    <source>
        <dbReference type="PROSITE-ProRule" id="PRU00708"/>
    </source>
</evidence>
<dbReference type="PANTHER" id="PTHR45717">
    <property type="entry name" value="OS12G0527900 PROTEIN"/>
    <property type="match status" value="1"/>
</dbReference>
<dbReference type="Gramene" id="EER93986">
    <property type="protein sequence ID" value="EER93986"/>
    <property type="gene ID" value="SORBI_3001G203500"/>
</dbReference>
<evidence type="ECO:0008006" key="8">
    <source>
        <dbReference type="Google" id="ProtNLM"/>
    </source>
</evidence>
<dbReference type="InterPro" id="IPR011990">
    <property type="entry name" value="TPR-like_helical_dom_sf"/>
</dbReference>
<dbReference type="KEGG" id="sbi:8065206"/>
<dbReference type="Proteomes" id="UP000807115">
    <property type="component" value="Chromosome 1"/>
</dbReference>
<organism evidence="6 7">
    <name type="scientific">Sorghum bicolor</name>
    <name type="common">Sorghum</name>
    <name type="synonym">Sorghum vulgare</name>
    <dbReference type="NCBI Taxonomy" id="4558"/>
    <lineage>
        <taxon>Eukaryota</taxon>
        <taxon>Viridiplantae</taxon>
        <taxon>Streptophyta</taxon>
        <taxon>Embryophyta</taxon>
        <taxon>Tracheophyta</taxon>
        <taxon>Spermatophyta</taxon>
        <taxon>Magnoliopsida</taxon>
        <taxon>Liliopsida</taxon>
        <taxon>Poales</taxon>
        <taxon>Poaceae</taxon>
        <taxon>PACMAD clade</taxon>
        <taxon>Panicoideae</taxon>
        <taxon>Andropogonodae</taxon>
        <taxon>Andropogoneae</taxon>
        <taxon>Sorghinae</taxon>
        <taxon>Sorghum</taxon>
    </lineage>
</organism>
<sequence length="510" mass="57674">MYRLLLRRFSTAAEGAAAASPSPSPSPSPSTSMSPTLRQPLPDNLYRRIMNVGRPSIPLSPVLKQWDQEGHTVKKFVIQAIVKKLVGLRRFAHALELSFWMTDRRHLHLTAGDVAYRLDLISKVHGLEKAVEYFGMVPKRLRMPQCYGSLLKCYVEAKAVDKAEEHFAKMQEMGMKSSYTYTSMMKLYLETGQLERVHAMFQDMEEKGVKPDTFSVESMLAAYIAAEDVEGVGKVLDKANPHEKLVKWHGQALAASLFMKSGMQVRAVMALLEAERRISPKSSRIAYAFLLKTYTDLGMYPEVGRIWSVYKSKVPPSNTMYLSRISALLKMNDIDGAEATLKEWETVSLRYHDFRLINLMVDAYCREGLVEKAVALVDDAIKKGRTPYANTWYKLAGGFFKTGEVSKAVDMTRKALESATPPWKPDLTNVLMSLEHFMNQKDVEAAEEIASMLQKLGPLTKEVYHCLLKTYVRAGKPVSDLLERMKKDGLEADEETERMRVDLHPLSITK</sequence>
<dbReference type="NCBIfam" id="TIGR00756">
    <property type="entry name" value="PPR"/>
    <property type="match status" value="2"/>
</dbReference>
<comment type="similarity">
    <text evidence="1">Belongs to the PPR family. P subfamily.</text>
</comment>
<keyword evidence="3" id="KW-0809">Transit peptide</keyword>
<feature type="region of interest" description="Disordered" evidence="5">
    <location>
        <begin position="15"/>
        <end position="37"/>
    </location>
</feature>
<dbReference type="PROSITE" id="PS51375">
    <property type="entry name" value="PPR"/>
    <property type="match status" value="2"/>
</dbReference>
<gene>
    <name evidence="6" type="ORF">BDA96_01G217000</name>
</gene>